<sequence length="102" mass="10865">MCPNLAALGMLFVKAEDPLHDEGPQGSQSASRTSMTHRRVDDVAESTAAIDAMMIVGESDHRHLIIAAVDRLSVQFCASSEASGGLADELRFQIAACCAPHR</sequence>
<evidence type="ECO:0000256" key="1">
    <source>
        <dbReference type="SAM" id="MobiDB-lite"/>
    </source>
</evidence>
<organism evidence="2 3">
    <name type="scientific">Phytophthora infestans</name>
    <name type="common">Potato late blight agent</name>
    <name type="synonym">Botrytis infestans</name>
    <dbReference type="NCBI Taxonomy" id="4787"/>
    <lineage>
        <taxon>Eukaryota</taxon>
        <taxon>Sar</taxon>
        <taxon>Stramenopiles</taxon>
        <taxon>Oomycota</taxon>
        <taxon>Peronosporomycetes</taxon>
        <taxon>Peronosporales</taxon>
        <taxon>Peronosporaceae</taxon>
        <taxon>Phytophthora</taxon>
    </lineage>
</organism>
<comment type="caution">
    <text evidence="2">The sequence shown here is derived from an EMBL/GenBank/DDBJ whole genome shotgun (WGS) entry which is preliminary data.</text>
</comment>
<feature type="compositionally biased region" description="Polar residues" evidence="1">
    <location>
        <begin position="25"/>
        <end position="34"/>
    </location>
</feature>
<evidence type="ECO:0000313" key="3">
    <source>
        <dbReference type="Proteomes" id="UP000602510"/>
    </source>
</evidence>
<keyword evidence="3" id="KW-1185">Reference proteome</keyword>
<feature type="region of interest" description="Disordered" evidence="1">
    <location>
        <begin position="18"/>
        <end position="40"/>
    </location>
</feature>
<evidence type="ECO:0000313" key="2">
    <source>
        <dbReference type="EMBL" id="KAF4042276.1"/>
    </source>
</evidence>
<dbReference type="EMBL" id="WSZM01000106">
    <property type="protein sequence ID" value="KAF4042276.1"/>
    <property type="molecule type" value="Genomic_DNA"/>
</dbReference>
<name>A0A833WYA2_PHYIN</name>
<gene>
    <name evidence="2" type="ORF">GN244_ATG05646</name>
</gene>
<proteinExistence type="predicted"/>
<protein>
    <submittedName>
        <fullName evidence="2">Uncharacterized protein</fullName>
    </submittedName>
</protein>
<dbReference type="AlphaFoldDB" id="A0A833WYA2"/>
<reference evidence="2" key="1">
    <citation type="submission" date="2020-04" db="EMBL/GenBank/DDBJ databases">
        <title>Hybrid Assembly of Korean Phytophthora infestans isolates.</title>
        <authorList>
            <person name="Prokchorchik M."/>
            <person name="Lee Y."/>
            <person name="Seo J."/>
            <person name="Cho J.-H."/>
            <person name="Park Y.-E."/>
            <person name="Jang D.-C."/>
            <person name="Im J.-S."/>
            <person name="Choi J.-G."/>
            <person name="Park H.-J."/>
            <person name="Lee G.-B."/>
            <person name="Lee Y.-G."/>
            <person name="Hong S.-Y."/>
            <person name="Cho K."/>
            <person name="Sohn K.H."/>
        </authorList>
    </citation>
    <scope>NUCLEOTIDE SEQUENCE</scope>
    <source>
        <strain evidence="2">KR_1_A1</strain>
    </source>
</reference>
<dbReference type="Proteomes" id="UP000602510">
    <property type="component" value="Unassembled WGS sequence"/>
</dbReference>
<accession>A0A833WYA2</accession>